<evidence type="ECO:0000313" key="3">
    <source>
        <dbReference type="Proteomes" id="UP000013961"/>
    </source>
</evidence>
<feature type="transmembrane region" description="Helical" evidence="1">
    <location>
        <begin position="107"/>
        <end position="129"/>
    </location>
</feature>
<sequence length="147" mass="16256">MTRSPAAEHSRDVLGPAMAVFGFVFVVLGIWGATDPKSFGSTIADFGEYNPHLIHDYAVCSITFGTGLLLGWRLPIWRAPTLILAAIWNGLHGYFHIVDMDMANTRFLGPAEAVLLCLTSAALATLGIWEWRRTNRSTVQHRETGER</sequence>
<evidence type="ECO:0008006" key="4">
    <source>
        <dbReference type="Google" id="ProtNLM"/>
    </source>
</evidence>
<dbReference type="AlphaFoldDB" id="A0AB33AAU7"/>
<protein>
    <recommendedName>
        <fullName evidence="4">DoxX family protein</fullName>
    </recommendedName>
</protein>
<evidence type="ECO:0000256" key="1">
    <source>
        <dbReference type="SAM" id="Phobius"/>
    </source>
</evidence>
<dbReference type="EMBL" id="CP004374">
    <property type="protein sequence ID" value="AGM28814.1"/>
    <property type="molecule type" value="Genomic_DNA"/>
</dbReference>
<dbReference type="Proteomes" id="UP000013961">
    <property type="component" value="Chromosome"/>
</dbReference>
<proteinExistence type="predicted"/>
<reference evidence="2 3" key="1">
    <citation type="journal article" date="2013" name="Genome Announc.">
        <title>Complete Genome Sequence of Mycobacterium massiliense Clinical Strain Asan 50594, Belonging to the Type II Genotype.</title>
        <authorList>
            <person name="Kim B.J."/>
            <person name="Kim B.R."/>
            <person name="Hong S.H."/>
            <person name="Seok S.H."/>
            <person name="Kook Y.H."/>
            <person name="Kim B.J."/>
        </authorList>
    </citation>
    <scope>NUCLEOTIDE SEQUENCE [LARGE SCALE GENOMIC DNA]</scope>
    <source>
        <strain evidence="2 3">50594</strain>
    </source>
</reference>
<feature type="transmembrane region" description="Helical" evidence="1">
    <location>
        <begin position="79"/>
        <end position="95"/>
    </location>
</feature>
<organism evidence="2 3">
    <name type="scientific">Mycobacteroides abscessus subsp. bolletii 50594</name>
    <dbReference type="NCBI Taxonomy" id="1303024"/>
    <lineage>
        <taxon>Bacteria</taxon>
        <taxon>Bacillati</taxon>
        <taxon>Actinomycetota</taxon>
        <taxon>Actinomycetes</taxon>
        <taxon>Mycobacteriales</taxon>
        <taxon>Mycobacteriaceae</taxon>
        <taxon>Mycobacteroides</taxon>
        <taxon>Mycobacteroides abscessus</taxon>
    </lineage>
</organism>
<keyword evidence="1" id="KW-1133">Transmembrane helix</keyword>
<gene>
    <name evidence="2" type="ORF">MASS_2212</name>
</gene>
<accession>A0AB33AAU7</accession>
<name>A0AB33AAU7_9MYCO</name>
<dbReference type="KEGG" id="mabb:MASS_2212"/>
<feature type="transmembrane region" description="Helical" evidence="1">
    <location>
        <begin position="12"/>
        <end position="33"/>
    </location>
</feature>
<keyword evidence="1" id="KW-0472">Membrane</keyword>
<keyword evidence="1" id="KW-0812">Transmembrane</keyword>
<evidence type="ECO:0000313" key="2">
    <source>
        <dbReference type="EMBL" id="AGM28814.1"/>
    </source>
</evidence>
<feature type="transmembrane region" description="Helical" evidence="1">
    <location>
        <begin position="53"/>
        <end position="72"/>
    </location>
</feature>